<keyword evidence="12" id="KW-1185">Reference proteome</keyword>
<evidence type="ECO:0000256" key="1">
    <source>
        <dbReference type="ARBA" id="ARBA00004162"/>
    </source>
</evidence>
<evidence type="ECO:0000256" key="2">
    <source>
        <dbReference type="ARBA" id="ARBA00022475"/>
    </source>
</evidence>
<dbReference type="InterPro" id="IPR000719">
    <property type="entry name" value="Prot_kinase_dom"/>
</dbReference>
<keyword evidence="5 9" id="KW-1133">Transmembrane helix</keyword>
<evidence type="ECO:0000256" key="6">
    <source>
        <dbReference type="ARBA" id="ARBA00023136"/>
    </source>
</evidence>
<keyword evidence="7" id="KW-1015">Disulfide bond</keyword>
<dbReference type="GO" id="GO:0005886">
    <property type="term" value="C:plasma membrane"/>
    <property type="evidence" value="ECO:0007669"/>
    <property type="project" value="UniProtKB-SubCell"/>
</dbReference>
<evidence type="ECO:0000256" key="8">
    <source>
        <dbReference type="PROSITE-ProRule" id="PRU10141"/>
    </source>
</evidence>
<evidence type="ECO:0000313" key="12">
    <source>
        <dbReference type="Proteomes" id="UP001054252"/>
    </source>
</evidence>
<dbReference type="PANTHER" id="PTHR46204:SF2">
    <property type="entry name" value="CHITIN ELICITOR RECEPTOR KINASE 1"/>
    <property type="match status" value="1"/>
</dbReference>
<dbReference type="Gene3D" id="3.30.200.20">
    <property type="entry name" value="Phosphorylase Kinase, domain 1"/>
    <property type="match status" value="1"/>
</dbReference>
<evidence type="ECO:0000256" key="3">
    <source>
        <dbReference type="ARBA" id="ARBA00022692"/>
    </source>
</evidence>
<comment type="subcellular location">
    <subcellularLocation>
        <location evidence="1">Cell membrane</location>
        <topology evidence="1">Single-pass membrane protein</topology>
    </subcellularLocation>
</comment>
<evidence type="ECO:0000259" key="10">
    <source>
        <dbReference type="PROSITE" id="PS50011"/>
    </source>
</evidence>
<dbReference type="InterPro" id="IPR017441">
    <property type="entry name" value="Protein_kinase_ATP_BS"/>
</dbReference>
<proteinExistence type="predicted"/>
<reference evidence="11 12" key="1">
    <citation type="journal article" date="2021" name="Commun. Biol.">
        <title>The genome of Shorea leprosula (Dipterocarpaceae) highlights the ecological relevance of drought in aseasonal tropical rainforests.</title>
        <authorList>
            <person name="Ng K.K.S."/>
            <person name="Kobayashi M.J."/>
            <person name="Fawcett J.A."/>
            <person name="Hatakeyama M."/>
            <person name="Paape T."/>
            <person name="Ng C.H."/>
            <person name="Ang C.C."/>
            <person name="Tnah L.H."/>
            <person name="Lee C.T."/>
            <person name="Nishiyama T."/>
            <person name="Sese J."/>
            <person name="O'Brien M.J."/>
            <person name="Copetti D."/>
            <person name="Mohd Noor M.I."/>
            <person name="Ong R.C."/>
            <person name="Putra M."/>
            <person name="Sireger I.Z."/>
            <person name="Indrioko S."/>
            <person name="Kosugi Y."/>
            <person name="Izuno A."/>
            <person name="Isagi Y."/>
            <person name="Lee S.L."/>
            <person name="Shimizu K.K."/>
        </authorList>
    </citation>
    <scope>NUCLEOTIDE SEQUENCE [LARGE SCALE GENOMIC DNA]</scope>
    <source>
        <strain evidence="11">214</strain>
    </source>
</reference>
<evidence type="ECO:0000256" key="5">
    <source>
        <dbReference type="ARBA" id="ARBA00022989"/>
    </source>
</evidence>
<dbReference type="GO" id="GO:0045087">
    <property type="term" value="P:innate immune response"/>
    <property type="evidence" value="ECO:0007669"/>
    <property type="project" value="InterPro"/>
</dbReference>
<feature type="binding site" evidence="8">
    <location>
        <position position="385"/>
    </location>
    <ligand>
        <name>ATP</name>
        <dbReference type="ChEBI" id="CHEBI:30616"/>
    </ligand>
</feature>
<accession>A0AAV5LV19</accession>
<gene>
    <name evidence="11" type="ORF">SLEP1_g47954</name>
</gene>
<keyword evidence="4" id="KW-0732">Signal</keyword>
<dbReference type="InterPro" id="IPR044812">
    <property type="entry name" value="CERK1/LYK3-like"/>
</dbReference>
<evidence type="ECO:0000256" key="9">
    <source>
        <dbReference type="SAM" id="Phobius"/>
    </source>
</evidence>
<keyword evidence="6 9" id="KW-0472">Membrane</keyword>
<dbReference type="EMBL" id="BPVZ01000140">
    <property type="protein sequence ID" value="GKV40287.1"/>
    <property type="molecule type" value="Genomic_DNA"/>
</dbReference>
<dbReference type="PANTHER" id="PTHR46204">
    <property type="entry name" value="CHITIN ELICITOR RECEPTOR KINASE 1-RELATED"/>
    <property type="match status" value="1"/>
</dbReference>
<feature type="transmembrane region" description="Helical" evidence="9">
    <location>
        <begin position="267"/>
        <end position="288"/>
    </location>
</feature>
<evidence type="ECO:0000256" key="7">
    <source>
        <dbReference type="ARBA" id="ARBA00023157"/>
    </source>
</evidence>
<evidence type="ECO:0000256" key="4">
    <source>
        <dbReference type="ARBA" id="ARBA00022729"/>
    </source>
</evidence>
<dbReference type="AlphaFoldDB" id="A0AAV5LV19"/>
<keyword evidence="3 9" id="KW-0812">Transmembrane</keyword>
<comment type="caution">
    <text evidence="11">The sequence shown here is derived from an EMBL/GenBank/DDBJ whole genome shotgun (WGS) entry which is preliminary data.</text>
</comment>
<dbReference type="Pfam" id="PF23577">
    <property type="entry name" value="LysM_RLK"/>
    <property type="match status" value="1"/>
</dbReference>
<dbReference type="InterPro" id="IPR057097">
    <property type="entry name" value="LysM_RLK3/10"/>
</dbReference>
<dbReference type="Proteomes" id="UP001054252">
    <property type="component" value="Unassembled WGS sequence"/>
</dbReference>
<dbReference type="InterPro" id="IPR011009">
    <property type="entry name" value="Kinase-like_dom_sf"/>
</dbReference>
<dbReference type="GO" id="GO:0019199">
    <property type="term" value="F:transmembrane receptor protein kinase activity"/>
    <property type="evidence" value="ECO:0007669"/>
    <property type="project" value="InterPro"/>
</dbReference>
<keyword evidence="8" id="KW-0067">ATP-binding</keyword>
<evidence type="ECO:0000313" key="11">
    <source>
        <dbReference type="EMBL" id="GKV40287.1"/>
    </source>
</evidence>
<organism evidence="11 12">
    <name type="scientific">Rubroshorea leprosula</name>
    <dbReference type="NCBI Taxonomy" id="152421"/>
    <lineage>
        <taxon>Eukaryota</taxon>
        <taxon>Viridiplantae</taxon>
        <taxon>Streptophyta</taxon>
        <taxon>Embryophyta</taxon>
        <taxon>Tracheophyta</taxon>
        <taxon>Spermatophyta</taxon>
        <taxon>Magnoliopsida</taxon>
        <taxon>eudicotyledons</taxon>
        <taxon>Gunneridae</taxon>
        <taxon>Pentapetalae</taxon>
        <taxon>rosids</taxon>
        <taxon>malvids</taxon>
        <taxon>Malvales</taxon>
        <taxon>Dipterocarpaceae</taxon>
        <taxon>Rubroshorea</taxon>
    </lineage>
</organism>
<sequence>MSCCNVQGKCRTGCDLALASYYVSQDASNLTYISTIFNLKISEILPYNHQIENSDYIATDDRIKVPFSCDCLNGDFLGHTFTYITQFGDIYNKVAQTVYANLTTEDWVHRFNIYGDNRIPINSLINVTVNCSCGDRRVSKDYGLFTTYPPRQRENLSILAAEAGVSTEILIRYNPRANISAESGLVFAPAKGLDYNVWCRRNAPNSILLLEWDLSTTKDKVSCGLKDQLSFRLQDPYRKLSNNFVSWFNFLAEQLVWLSSSRIQRGVIAGISVAVVAGTLLCLVCLYVRLYKKKRVVQALFLKEASHLEHYIHSSGSTLKKNSETAAHFVSPRLPGITVNKSVEFSYDELASATDNFSKANKIGQGGFGSVYYAEIRGEKAAIKKMEKKASKEFLA</sequence>
<keyword evidence="8" id="KW-0547">Nucleotide-binding</keyword>
<dbReference type="PROSITE" id="PS00107">
    <property type="entry name" value="PROTEIN_KINASE_ATP"/>
    <property type="match status" value="1"/>
</dbReference>
<keyword evidence="2" id="KW-1003">Cell membrane</keyword>
<dbReference type="PROSITE" id="PS50011">
    <property type="entry name" value="PROTEIN_KINASE_DOM"/>
    <property type="match status" value="1"/>
</dbReference>
<dbReference type="SUPFAM" id="SSF56112">
    <property type="entry name" value="Protein kinase-like (PK-like)"/>
    <property type="match status" value="1"/>
</dbReference>
<name>A0AAV5LV19_9ROSI</name>
<feature type="domain" description="Protein kinase" evidence="10">
    <location>
        <begin position="357"/>
        <end position="396"/>
    </location>
</feature>
<dbReference type="GO" id="GO:0005524">
    <property type="term" value="F:ATP binding"/>
    <property type="evidence" value="ECO:0007669"/>
    <property type="project" value="UniProtKB-UniRule"/>
</dbReference>
<protein>
    <recommendedName>
        <fullName evidence="10">Protein kinase domain-containing protein</fullName>
    </recommendedName>
</protein>